<protein>
    <submittedName>
        <fullName evidence="2">Uncharacterized protein</fullName>
    </submittedName>
</protein>
<reference evidence="2 3" key="1">
    <citation type="submission" date="2024-07" db="EMBL/GenBank/DDBJ databases">
        <title>Section-level genome sequencing and comparative genomics of Aspergillus sections Usti and Cavernicolus.</title>
        <authorList>
            <consortium name="Lawrence Berkeley National Laboratory"/>
            <person name="Nybo J.L."/>
            <person name="Vesth T.C."/>
            <person name="Theobald S."/>
            <person name="Frisvad J.C."/>
            <person name="Larsen T.O."/>
            <person name="Kjaerboelling I."/>
            <person name="Rothschild-Mancinelli K."/>
            <person name="Lyhne E.K."/>
            <person name="Kogle M.E."/>
            <person name="Barry K."/>
            <person name="Clum A."/>
            <person name="Na H."/>
            <person name="Ledsgaard L."/>
            <person name="Lin J."/>
            <person name="Lipzen A."/>
            <person name="Kuo A."/>
            <person name="Riley R."/>
            <person name="Mondo S."/>
            <person name="LaButti K."/>
            <person name="Haridas S."/>
            <person name="Pangalinan J."/>
            <person name="Salamov A.A."/>
            <person name="Simmons B.A."/>
            <person name="Magnuson J.K."/>
            <person name="Chen J."/>
            <person name="Drula E."/>
            <person name="Henrissat B."/>
            <person name="Wiebenga A."/>
            <person name="Lubbers R.J."/>
            <person name="Gomes A.C."/>
            <person name="Macurrencykelacurrency M.R."/>
            <person name="Stajich J."/>
            <person name="Grigoriev I.V."/>
            <person name="Mortensen U.H."/>
            <person name="De vries R.P."/>
            <person name="Baker S.E."/>
            <person name="Andersen M.R."/>
        </authorList>
    </citation>
    <scope>NUCLEOTIDE SEQUENCE [LARGE SCALE GENOMIC DNA]</scope>
    <source>
        <strain evidence="2 3">CBS 756.74</strain>
    </source>
</reference>
<organism evidence="2 3">
    <name type="scientific">Aspergillus pseudodeflectus</name>
    <dbReference type="NCBI Taxonomy" id="176178"/>
    <lineage>
        <taxon>Eukaryota</taxon>
        <taxon>Fungi</taxon>
        <taxon>Dikarya</taxon>
        <taxon>Ascomycota</taxon>
        <taxon>Pezizomycotina</taxon>
        <taxon>Eurotiomycetes</taxon>
        <taxon>Eurotiomycetidae</taxon>
        <taxon>Eurotiales</taxon>
        <taxon>Aspergillaceae</taxon>
        <taxon>Aspergillus</taxon>
        <taxon>Aspergillus subgen. Nidulantes</taxon>
    </lineage>
</organism>
<dbReference type="EMBL" id="JBFXLR010000003">
    <property type="protein sequence ID" value="KAL2859332.1"/>
    <property type="molecule type" value="Genomic_DNA"/>
</dbReference>
<feature type="compositionally biased region" description="Basic and acidic residues" evidence="1">
    <location>
        <begin position="8"/>
        <end position="21"/>
    </location>
</feature>
<evidence type="ECO:0000313" key="2">
    <source>
        <dbReference type="EMBL" id="KAL2859332.1"/>
    </source>
</evidence>
<evidence type="ECO:0000313" key="3">
    <source>
        <dbReference type="Proteomes" id="UP001610444"/>
    </source>
</evidence>
<accession>A0ABR4L792</accession>
<sequence length="142" mass="16354">MRRLMRHLFPESSRKKQESKDLEEASHFVQVRYRQRALYFSISRPTKTDNYIRAQVHSYTDGEYGSHVQDVSDGEKGFVSAGHASFGQVLMEEVLFKSGADKHLDEKLEARVFTEIESDSRYLNVHPGTITVEGFGPRMLEL</sequence>
<keyword evidence="3" id="KW-1185">Reference proteome</keyword>
<dbReference type="RefSeq" id="XP_070904266.1">
    <property type="nucleotide sequence ID" value="XM_071044246.1"/>
</dbReference>
<proteinExistence type="predicted"/>
<dbReference type="GeneID" id="98159410"/>
<name>A0ABR4L792_9EURO</name>
<feature type="region of interest" description="Disordered" evidence="1">
    <location>
        <begin position="1"/>
        <end position="21"/>
    </location>
</feature>
<gene>
    <name evidence="2" type="ORF">BJX68DRAFT_261770</name>
</gene>
<comment type="caution">
    <text evidence="2">The sequence shown here is derived from an EMBL/GenBank/DDBJ whole genome shotgun (WGS) entry which is preliminary data.</text>
</comment>
<dbReference type="Proteomes" id="UP001610444">
    <property type="component" value="Unassembled WGS sequence"/>
</dbReference>
<evidence type="ECO:0000256" key="1">
    <source>
        <dbReference type="SAM" id="MobiDB-lite"/>
    </source>
</evidence>